<sequence length="27" mass="3193">FEQLTTQLSFAASWIEEYLGGYLQKLR</sequence>
<accession>M0KNB6</accession>
<feature type="non-terminal residue" evidence="1">
    <location>
        <position position="1"/>
    </location>
</feature>
<organism evidence="1 2">
    <name type="scientific">Haloarcula marismortui ATCC 33799</name>
    <dbReference type="NCBI Taxonomy" id="662475"/>
    <lineage>
        <taxon>Archaea</taxon>
        <taxon>Methanobacteriati</taxon>
        <taxon>Methanobacteriota</taxon>
        <taxon>Stenosarchaea group</taxon>
        <taxon>Halobacteria</taxon>
        <taxon>Halobacteriales</taxon>
        <taxon>Haloarculaceae</taxon>
        <taxon>Haloarcula</taxon>
    </lineage>
</organism>
<dbReference type="Proteomes" id="UP000011687">
    <property type="component" value="Unassembled WGS sequence"/>
</dbReference>
<name>M0KNB6_9EURY</name>
<dbReference type="EMBL" id="AOLS01000033">
    <property type="protein sequence ID" value="EMA21634.1"/>
    <property type="molecule type" value="Genomic_DNA"/>
</dbReference>
<dbReference type="AlphaFoldDB" id="M0KNB6"/>
<proteinExistence type="predicted"/>
<keyword evidence="2" id="KW-1185">Reference proteome</keyword>
<evidence type="ECO:0000313" key="1">
    <source>
        <dbReference type="EMBL" id="EMA21634.1"/>
    </source>
</evidence>
<protein>
    <submittedName>
        <fullName evidence="1">Transposase</fullName>
    </submittedName>
</protein>
<gene>
    <name evidence="1" type="ORF">C435_05758</name>
</gene>
<reference evidence="1 2" key="1">
    <citation type="journal article" date="2014" name="PLoS Genet.">
        <title>Phylogenetically driven sequencing of extremely halophilic archaea reveals strategies for static and dynamic osmo-response.</title>
        <authorList>
            <person name="Becker E.A."/>
            <person name="Seitzer P.M."/>
            <person name="Tritt A."/>
            <person name="Larsen D."/>
            <person name="Krusor M."/>
            <person name="Yao A.I."/>
            <person name="Wu D."/>
            <person name="Madern D."/>
            <person name="Eisen J.A."/>
            <person name="Darling A.E."/>
            <person name="Facciotti M.T."/>
        </authorList>
    </citation>
    <scope>NUCLEOTIDE SEQUENCE [LARGE SCALE GENOMIC DNA]</scope>
    <source>
        <strain evidence="1 2">ATCC 33799</strain>
    </source>
</reference>
<evidence type="ECO:0000313" key="2">
    <source>
        <dbReference type="Proteomes" id="UP000011687"/>
    </source>
</evidence>
<comment type="caution">
    <text evidence="1">The sequence shown here is derived from an EMBL/GenBank/DDBJ whole genome shotgun (WGS) entry which is preliminary data.</text>
</comment>